<protein>
    <submittedName>
        <fullName evidence="6">ABC superfamily ATP binding cassette transporter, ABC protein</fullName>
    </submittedName>
</protein>
<dbReference type="InterPro" id="IPR017871">
    <property type="entry name" value="ABC_transporter-like_CS"/>
</dbReference>
<dbReference type="PROSITE" id="PS00211">
    <property type="entry name" value="ABC_TRANSPORTER_1"/>
    <property type="match status" value="1"/>
</dbReference>
<dbReference type="InterPro" id="IPR027417">
    <property type="entry name" value="P-loop_NTPase"/>
</dbReference>
<keyword evidence="3" id="KW-1278">Translocase</keyword>
<comment type="caution">
    <text evidence="6">The sequence shown here is derived from an EMBL/GenBank/DDBJ whole genome shotgun (WGS) entry which is preliminary data.</text>
</comment>
<dbReference type="EMBL" id="AZEY01000073">
    <property type="protein sequence ID" value="KRL65201.1"/>
    <property type="molecule type" value="Genomic_DNA"/>
</dbReference>
<dbReference type="PATRIC" id="fig|1423739.3.peg.361"/>
<dbReference type="Gene3D" id="3.40.50.300">
    <property type="entry name" value="P-loop containing nucleotide triphosphate hydrolases"/>
    <property type="match status" value="1"/>
</dbReference>
<dbReference type="Pfam" id="PF00005">
    <property type="entry name" value="ABC_tran"/>
    <property type="match status" value="1"/>
</dbReference>
<organism evidence="6 7">
    <name type="scientific">Lentilactobacillus diolivorans DSM 14421</name>
    <dbReference type="NCBI Taxonomy" id="1423739"/>
    <lineage>
        <taxon>Bacteria</taxon>
        <taxon>Bacillati</taxon>
        <taxon>Bacillota</taxon>
        <taxon>Bacilli</taxon>
        <taxon>Lactobacillales</taxon>
        <taxon>Lactobacillaceae</taxon>
        <taxon>Lentilactobacillus</taxon>
    </lineage>
</organism>
<proteinExistence type="predicted"/>
<reference evidence="6 7" key="1">
    <citation type="journal article" date="2015" name="Genome Announc.">
        <title>Expanding the biotechnology potential of lactobacilli through comparative genomics of 213 strains and associated genera.</title>
        <authorList>
            <person name="Sun Z."/>
            <person name="Harris H.M."/>
            <person name="McCann A."/>
            <person name="Guo C."/>
            <person name="Argimon S."/>
            <person name="Zhang W."/>
            <person name="Yang X."/>
            <person name="Jeffery I.B."/>
            <person name="Cooney J.C."/>
            <person name="Kagawa T.F."/>
            <person name="Liu W."/>
            <person name="Song Y."/>
            <person name="Salvetti E."/>
            <person name="Wrobel A."/>
            <person name="Rasinkangas P."/>
            <person name="Parkhill J."/>
            <person name="Rea M.C."/>
            <person name="O'Sullivan O."/>
            <person name="Ritari J."/>
            <person name="Douillard F.P."/>
            <person name="Paul Ross R."/>
            <person name="Yang R."/>
            <person name="Briner A.E."/>
            <person name="Felis G.E."/>
            <person name="de Vos W.M."/>
            <person name="Barrangou R."/>
            <person name="Klaenhammer T.R."/>
            <person name="Caufield P.W."/>
            <person name="Cui Y."/>
            <person name="Zhang H."/>
            <person name="O'Toole P.W."/>
        </authorList>
    </citation>
    <scope>NUCLEOTIDE SEQUENCE [LARGE SCALE GENOMIC DNA]</scope>
    <source>
        <strain evidence="6 7">DSM 14421</strain>
    </source>
</reference>
<dbReference type="STRING" id="1423739.FC85_GL000342"/>
<dbReference type="InterPro" id="IPR050086">
    <property type="entry name" value="MetN_ABC_transporter-like"/>
</dbReference>
<name>A0A0R1S8J1_9LACO</name>
<keyword evidence="4" id="KW-0472">Membrane</keyword>
<dbReference type="Proteomes" id="UP000052013">
    <property type="component" value="Unassembled WGS sequence"/>
</dbReference>
<evidence type="ECO:0000313" key="7">
    <source>
        <dbReference type="Proteomes" id="UP000052013"/>
    </source>
</evidence>
<evidence type="ECO:0000256" key="4">
    <source>
        <dbReference type="ARBA" id="ARBA00023136"/>
    </source>
</evidence>
<dbReference type="InterPro" id="IPR003439">
    <property type="entry name" value="ABC_transporter-like_ATP-bd"/>
</dbReference>
<dbReference type="PROSITE" id="PS50893">
    <property type="entry name" value="ABC_TRANSPORTER_2"/>
    <property type="match status" value="1"/>
</dbReference>
<evidence type="ECO:0000313" key="6">
    <source>
        <dbReference type="EMBL" id="KRL65201.1"/>
    </source>
</evidence>
<accession>A0A0R1S8J1</accession>
<dbReference type="PANTHER" id="PTHR43166">
    <property type="entry name" value="AMINO ACID IMPORT ATP-BINDING PROTEIN"/>
    <property type="match status" value="1"/>
</dbReference>
<dbReference type="SUPFAM" id="SSF52540">
    <property type="entry name" value="P-loop containing nucleoside triphosphate hydrolases"/>
    <property type="match status" value="1"/>
</dbReference>
<sequence length="177" mass="19837">MKLLRTQIGMIFQNYNLIEPLTALENVLHGRLAAKSTIAGMFSLYTKAEKQEAFDLLNEVGLAEFAYKRCRDLSGGQKQRVGIARALMQHPKMILCDEPIASLDPRSTTMVMDILQRLAKKKHLIVLINLHQVDIAKTYADHVVGINSGRLVFDGKPDQLDAMTVNEIYRSVAVQEA</sequence>
<evidence type="ECO:0000256" key="1">
    <source>
        <dbReference type="ARBA" id="ARBA00022448"/>
    </source>
</evidence>
<feature type="domain" description="ABC transporter" evidence="5">
    <location>
        <begin position="1"/>
        <end position="173"/>
    </location>
</feature>
<dbReference type="PANTHER" id="PTHR43166:SF6">
    <property type="entry name" value="PHOSPHONATES IMPORT ATP-BINDING PROTEIN PHNC"/>
    <property type="match status" value="1"/>
</dbReference>
<keyword evidence="2" id="KW-1003">Cell membrane</keyword>
<evidence type="ECO:0000256" key="2">
    <source>
        <dbReference type="ARBA" id="ARBA00022475"/>
    </source>
</evidence>
<dbReference type="GO" id="GO:0016887">
    <property type="term" value="F:ATP hydrolysis activity"/>
    <property type="evidence" value="ECO:0007669"/>
    <property type="project" value="InterPro"/>
</dbReference>
<dbReference type="GO" id="GO:0005524">
    <property type="term" value="F:ATP binding"/>
    <property type="evidence" value="ECO:0007669"/>
    <property type="project" value="InterPro"/>
</dbReference>
<evidence type="ECO:0000256" key="3">
    <source>
        <dbReference type="ARBA" id="ARBA00022967"/>
    </source>
</evidence>
<keyword evidence="1" id="KW-0813">Transport</keyword>
<dbReference type="AlphaFoldDB" id="A0A0R1S8J1"/>
<evidence type="ECO:0000259" key="5">
    <source>
        <dbReference type="PROSITE" id="PS50893"/>
    </source>
</evidence>
<gene>
    <name evidence="6" type="ORF">FC85_GL000342</name>
</gene>